<evidence type="ECO:0000313" key="1">
    <source>
        <dbReference type="EMBL" id="GME93180.1"/>
    </source>
</evidence>
<gene>
    <name evidence="1" type="ORF">Cboi01_000303900</name>
</gene>
<dbReference type="Proteomes" id="UP001165101">
    <property type="component" value="Unassembled WGS sequence"/>
</dbReference>
<accession>A0ACB5TQ66</accession>
<comment type="caution">
    <text evidence="1">The sequence shown here is derived from an EMBL/GenBank/DDBJ whole genome shotgun (WGS) entry which is preliminary data.</text>
</comment>
<evidence type="ECO:0000313" key="2">
    <source>
        <dbReference type="Proteomes" id="UP001165101"/>
    </source>
</evidence>
<dbReference type="EMBL" id="BSXV01001543">
    <property type="protein sequence ID" value="GME93180.1"/>
    <property type="molecule type" value="Genomic_DNA"/>
</dbReference>
<reference evidence="1" key="1">
    <citation type="submission" date="2023-04" db="EMBL/GenBank/DDBJ databases">
        <title>Candida boidinii NBRC 1967.</title>
        <authorList>
            <person name="Ichikawa N."/>
            <person name="Sato H."/>
            <person name="Tonouchi N."/>
        </authorList>
    </citation>
    <scope>NUCLEOTIDE SEQUENCE</scope>
    <source>
        <strain evidence="1">NBRC 1967</strain>
    </source>
</reference>
<protein>
    <submittedName>
        <fullName evidence="1">Unnamed protein product</fullName>
    </submittedName>
</protein>
<name>A0ACB5TQ66_CANBO</name>
<sequence length="247" mass="27423">MTLFVASLFLPYTVHFEVESSSTERNTAIGEVAVSVPVNKLNTKKTVRESFHNPDGTERRNSNKTISIIKALTTNKSTTNLSSLNKNNHSQQDLPHHHHHHQHGLHPDTGSAQTQGSTTSGSTLISNNNNQTSSNLASLSSNSANINNINDSNTNTNSVNNTNSSNSQFFRSDNLIDTDKSSISSNNSDIANTSTSSTVEQFFYAITITQFYQNNRSVIHYSVIHPHYHNNNNNNHKIKQYHLLDCK</sequence>
<proteinExistence type="predicted"/>
<keyword evidence="2" id="KW-1185">Reference proteome</keyword>
<organism evidence="1 2">
    <name type="scientific">Candida boidinii</name>
    <name type="common">Yeast</name>
    <dbReference type="NCBI Taxonomy" id="5477"/>
    <lineage>
        <taxon>Eukaryota</taxon>
        <taxon>Fungi</taxon>
        <taxon>Dikarya</taxon>
        <taxon>Ascomycota</taxon>
        <taxon>Saccharomycotina</taxon>
        <taxon>Pichiomycetes</taxon>
        <taxon>Pichiales</taxon>
        <taxon>Pichiaceae</taxon>
        <taxon>Ogataea</taxon>
        <taxon>Ogataea/Candida clade</taxon>
    </lineage>
</organism>